<dbReference type="InterPro" id="IPR020591">
    <property type="entry name" value="Chromosome_initiator_DnaA-like"/>
</dbReference>
<feature type="binding site" evidence="8">
    <location>
        <position position="156"/>
    </location>
    <ligand>
        <name>ATP</name>
        <dbReference type="ChEBI" id="CHEBI:30616"/>
    </ligand>
</feature>
<dbReference type="FunFam" id="1.10.8.60:FF:000003">
    <property type="entry name" value="Chromosomal replication initiator protein DnaA"/>
    <property type="match status" value="1"/>
</dbReference>
<feature type="region of interest" description="Disordered" evidence="12">
    <location>
        <begin position="82"/>
        <end position="110"/>
    </location>
</feature>
<dbReference type="NCBIfam" id="TIGR00362">
    <property type="entry name" value="DnaA"/>
    <property type="match status" value="1"/>
</dbReference>
<dbReference type="GO" id="GO:0006270">
    <property type="term" value="P:DNA replication initiation"/>
    <property type="evidence" value="ECO:0007669"/>
    <property type="project" value="UniProtKB-UniRule"/>
</dbReference>
<name>H0ULH3_9BACT</name>
<dbReference type="InterPro" id="IPR027417">
    <property type="entry name" value="P-loop_NTPase"/>
</dbReference>
<gene>
    <name evidence="8" type="primary">dnaA</name>
    <name evidence="15" type="ORF">JonanDRAFT_0001</name>
</gene>
<keyword evidence="5 8" id="KW-0067">ATP-binding</keyword>
<proteinExistence type="inferred from homology"/>
<dbReference type="CDD" id="cd06571">
    <property type="entry name" value="Bac_DnaA_C"/>
    <property type="match status" value="1"/>
</dbReference>
<dbReference type="GO" id="GO:0006275">
    <property type="term" value="P:regulation of DNA replication"/>
    <property type="evidence" value="ECO:0007669"/>
    <property type="project" value="UniProtKB-UniRule"/>
</dbReference>
<dbReference type="InterPro" id="IPR024633">
    <property type="entry name" value="DnaA_N_dom"/>
</dbReference>
<dbReference type="EMBL" id="CM001376">
    <property type="protein sequence ID" value="EHM12438.1"/>
    <property type="molecule type" value="Genomic_DNA"/>
</dbReference>
<dbReference type="GO" id="GO:0005886">
    <property type="term" value="C:plasma membrane"/>
    <property type="evidence" value="ECO:0007669"/>
    <property type="project" value="TreeGrafter"/>
</dbReference>
<feature type="domain" description="AAA+ ATPase" evidence="13">
    <location>
        <begin position="141"/>
        <end position="269"/>
    </location>
</feature>
<dbReference type="Gene3D" id="1.10.8.60">
    <property type="match status" value="1"/>
</dbReference>
<keyword evidence="7 8" id="KW-0238">DNA-binding</keyword>
<evidence type="ECO:0000256" key="6">
    <source>
        <dbReference type="ARBA" id="ARBA00023121"/>
    </source>
</evidence>
<comment type="subunit">
    <text evidence="8">Oligomerizes as a right-handed, spiral filament on DNA at oriC.</text>
</comment>
<accession>H0ULH3</accession>
<dbReference type="Gene3D" id="3.40.50.300">
    <property type="entry name" value="P-loop containing nucleotide triphosphate hydrolases"/>
    <property type="match status" value="1"/>
</dbReference>
<dbReference type="HOGENOM" id="CLU_026910_3_1_0"/>
<feature type="binding site" evidence="8">
    <location>
        <position position="154"/>
    </location>
    <ligand>
        <name>ATP</name>
        <dbReference type="ChEBI" id="CHEBI:30616"/>
    </ligand>
</feature>
<comment type="domain">
    <text evidence="8">Domain I is involved in oligomerization and binding regulators, domain II is flexibile and of varying length in different bacteria, domain III forms the AAA+ region, while domain IV binds dsDNA.</text>
</comment>
<dbReference type="RefSeq" id="WP_008522245.1">
    <property type="nucleotide sequence ID" value="NZ_CM001376.1"/>
</dbReference>
<dbReference type="InterPro" id="IPR013159">
    <property type="entry name" value="DnaA_C"/>
</dbReference>
<feature type="region of interest" description="Domain III, AAA+ region" evidence="8">
    <location>
        <begin position="108"/>
        <end position="324"/>
    </location>
</feature>
<evidence type="ECO:0000256" key="3">
    <source>
        <dbReference type="ARBA" id="ARBA00022705"/>
    </source>
</evidence>
<comment type="subcellular location">
    <subcellularLocation>
        <location evidence="8">Cytoplasm</location>
    </subcellularLocation>
</comment>
<dbReference type="GO" id="GO:0005737">
    <property type="term" value="C:cytoplasm"/>
    <property type="evidence" value="ECO:0007669"/>
    <property type="project" value="UniProtKB-SubCell"/>
</dbReference>
<dbReference type="GO" id="GO:0003688">
    <property type="term" value="F:DNA replication origin binding"/>
    <property type="evidence" value="ECO:0007669"/>
    <property type="project" value="UniProtKB-UniRule"/>
</dbReference>
<comment type="caution">
    <text evidence="8">Lacks conserved residue(s) required for the propagation of feature annotation.</text>
</comment>
<evidence type="ECO:0000256" key="1">
    <source>
        <dbReference type="ARBA" id="ARBA00006583"/>
    </source>
</evidence>
<reference evidence="15 16" key="1">
    <citation type="submission" date="2011-11" db="EMBL/GenBank/DDBJ databases">
        <title>The Noncontiguous Finished genome of Jonquetella anthropi DSM 22815.</title>
        <authorList>
            <consortium name="US DOE Joint Genome Institute (JGI-PGF)"/>
            <person name="Lucas S."/>
            <person name="Copeland A."/>
            <person name="Lapidus A."/>
            <person name="Glavina del Rio T."/>
            <person name="Dalin E."/>
            <person name="Tice H."/>
            <person name="Bruce D."/>
            <person name="Goodwin L."/>
            <person name="Pitluck S."/>
            <person name="Peters L."/>
            <person name="Mikhailova N."/>
            <person name="Held B."/>
            <person name="Kyrpides N."/>
            <person name="Mavromatis K."/>
            <person name="Ivanova N."/>
            <person name="Markowitz V."/>
            <person name="Cheng J.-F."/>
            <person name="Hugenholtz P."/>
            <person name="Woyke T."/>
            <person name="Wu D."/>
            <person name="Gronow S."/>
            <person name="Wellnitz S."/>
            <person name="Brambilla E."/>
            <person name="Klenk H.-P."/>
            <person name="Eisen J.A."/>
        </authorList>
    </citation>
    <scope>NUCLEOTIDE SEQUENCE [LARGE SCALE GENOMIC DNA]</scope>
    <source>
        <strain evidence="15 16">DSM 22815</strain>
    </source>
</reference>
<evidence type="ECO:0000256" key="7">
    <source>
        <dbReference type="ARBA" id="ARBA00023125"/>
    </source>
</evidence>
<dbReference type="Pfam" id="PF08299">
    <property type="entry name" value="Bac_DnaA_C"/>
    <property type="match status" value="1"/>
</dbReference>
<dbReference type="GO" id="GO:0008289">
    <property type="term" value="F:lipid binding"/>
    <property type="evidence" value="ECO:0007669"/>
    <property type="project" value="UniProtKB-KW"/>
</dbReference>
<dbReference type="eggNOG" id="COG0593">
    <property type="taxonomic scope" value="Bacteria"/>
</dbReference>
<evidence type="ECO:0000259" key="13">
    <source>
        <dbReference type="SMART" id="SM00382"/>
    </source>
</evidence>
<dbReference type="OrthoDB" id="9807019at2"/>
<organism evidence="15 16">
    <name type="scientific">Jonquetella anthropi DSM 22815</name>
    <dbReference type="NCBI Taxonomy" id="885272"/>
    <lineage>
        <taxon>Bacteria</taxon>
        <taxon>Thermotogati</taxon>
        <taxon>Synergistota</taxon>
        <taxon>Synergistia</taxon>
        <taxon>Synergistales</taxon>
        <taxon>Dethiosulfovibrionaceae</taxon>
        <taxon>Jonquetella</taxon>
    </lineage>
</organism>
<dbReference type="SMART" id="SM00382">
    <property type="entry name" value="AAA"/>
    <property type="match status" value="1"/>
</dbReference>
<evidence type="ECO:0000256" key="5">
    <source>
        <dbReference type="ARBA" id="ARBA00022840"/>
    </source>
</evidence>
<dbReference type="Proteomes" id="UP000003806">
    <property type="component" value="Chromosome"/>
</dbReference>
<evidence type="ECO:0000256" key="10">
    <source>
        <dbReference type="RuleBase" id="RU000577"/>
    </source>
</evidence>
<keyword evidence="16" id="KW-1185">Reference proteome</keyword>
<dbReference type="SUPFAM" id="SSF48295">
    <property type="entry name" value="TrpR-like"/>
    <property type="match status" value="1"/>
</dbReference>
<dbReference type="InterPro" id="IPR038454">
    <property type="entry name" value="DnaA_N_sf"/>
</dbReference>
<feature type="region of interest" description="Domain IV, binds dsDNA" evidence="8">
    <location>
        <begin position="325"/>
        <end position="443"/>
    </location>
</feature>
<evidence type="ECO:0000259" key="14">
    <source>
        <dbReference type="SMART" id="SM00760"/>
    </source>
</evidence>
<dbReference type="PROSITE" id="PS00430">
    <property type="entry name" value="TONB_DEPENDENT_REC_1"/>
    <property type="match status" value="1"/>
</dbReference>
<dbReference type="PANTHER" id="PTHR30050">
    <property type="entry name" value="CHROMOSOMAL REPLICATION INITIATOR PROTEIN DNAA"/>
    <property type="match status" value="1"/>
</dbReference>
<dbReference type="GO" id="GO:0005524">
    <property type="term" value="F:ATP binding"/>
    <property type="evidence" value="ECO:0007669"/>
    <property type="project" value="UniProtKB-UniRule"/>
</dbReference>
<dbReference type="Gene3D" id="1.10.1750.10">
    <property type="match status" value="1"/>
</dbReference>
<feature type="binding site" evidence="8">
    <location>
        <position position="155"/>
    </location>
    <ligand>
        <name>ATP</name>
        <dbReference type="ChEBI" id="CHEBI:30616"/>
    </ligand>
</feature>
<dbReference type="InterPro" id="IPR013317">
    <property type="entry name" value="DnaA_dom"/>
</dbReference>
<feature type="binding site" evidence="8">
    <location>
        <position position="152"/>
    </location>
    <ligand>
        <name>ATP</name>
        <dbReference type="ChEBI" id="CHEBI:30616"/>
    </ligand>
</feature>
<evidence type="ECO:0000313" key="16">
    <source>
        <dbReference type="Proteomes" id="UP000003806"/>
    </source>
</evidence>
<evidence type="ECO:0000256" key="11">
    <source>
        <dbReference type="RuleBase" id="RU004227"/>
    </source>
</evidence>
<keyword evidence="3 8" id="KW-0235">DNA replication</keyword>
<dbReference type="STRING" id="885272.JonanDRAFT_0001"/>
<feature type="domain" description="Chromosomal replication initiator DnaA C-terminal" evidence="14">
    <location>
        <begin position="353"/>
        <end position="422"/>
    </location>
</feature>
<evidence type="ECO:0000256" key="12">
    <source>
        <dbReference type="SAM" id="MobiDB-lite"/>
    </source>
</evidence>
<dbReference type="PRINTS" id="PR00051">
    <property type="entry name" value="DNAA"/>
</dbReference>
<dbReference type="InterPro" id="IPR003593">
    <property type="entry name" value="AAA+_ATPase"/>
</dbReference>
<dbReference type="Pfam" id="PF11638">
    <property type="entry name" value="DnaA_N"/>
    <property type="match status" value="1"/>
</dbReference>
<dbReference type="SUPFAM" id="SSF52540">
    <property type="entry name" value="P-loop containing nucleoside triphosphate hydrolases"/>
    <property type="match status" value="1"/>
</dbReference>
<dbReference type="Pfam" id="PF00308">
    <property type="entry name" value="Bac_DnaA"/>
    <property type="match status" value="1"/>
</dbReference>
<evidence type="ECO:0000256" key="2">
    <source>
        <dbReference type="ARBA" id="ARBA00022490"/>
    </source>
</evidence>
<evidence type="ECO:0000256" key="4">
    <source>
        <dbReference type="ARBA" id="ARBA00022741"/>
    </source>
</evidence>
<dbReference type="InterPro" id="IPR001957">
    <property type="entry name" value="Chromosome_initiator_DnaA"/>
</dbReference>
<comment type="function">
    <text evidence="8 10">Plays an essential role in the initiation and regulation of chromosomal replication. ATP-DnaA binds to the origin of replication (oriC) to initiate formation of the DNA replication initiation complex once per cell cycle. Binds the DnaA box (a 9 base pair repeat at the origin) and separates the double-stranded (ds)DNA. Forms a right-handed helical filament on oriC DNA; dsDNA binds to the exterior of the filament while single-stranded (ss)DNA is stabiized in the filament's interior. The ATP-DnaA-oriC complex binds and stabilizes one strand of the AT-rich DNA unwinding element (DUE), permitting loading of DNA polymerase. After initiation quickly degrades to an ADP-DnaA complex that is not apt for DNA replication. Binds acidic phospholipids.</text>
</comment>
<feature type="region of interest" description="Domain I, interacts with DnaA modulators" evidence="8">
    <location>
        <begin position="1"/>
        <end position="94"/>
    </location>
</feature>
<dbReference type="InterPro" id="IPR010921">
    <property type="entry name" value="Trp_repressor/repl_initiator"/>
</dbReference>
<evidence type="ECO:0000256" key="8">
    <source>
        <dbReference type="HAMAP-Rule" id="MF_00377"/>
    </source>
</evidence>
<dbReference type="SMART" id="SM00760">
    <property type="entry name" value="Bac_DnaA_C"/>
    <property type="match status" value="1"/>
</dbReference>
<dbReference type="FunFam" id="3.40.50.300:FF:000150">
    <property type="entry name" value="Chromosomal replication initiator protein DnaA"/>
    <property type="match status" value="1"/>
</dbReference>
<dbReference type="HAMAP" id="MF_00377">
    <property type="entry name" value="DnaA_bact"/>
    <property type="match status" value="1"/>
</dbReference>
<dbReference type="AlphaFoldDB" id="H0ULH3"/>
<protein>
    <recommendedName>
        <fullName evidence="8 9">Chromosomal replication initiator protein DnaA</fullName>
    </recommendedName>
</protein>
<dbReference type="PANTHER" id="PTHR30050:SF2">
    <property type="entry name" value="CHROMOSOMAL REPLICATION INITIATOR PROTEIN DNAA"/>
    <property type="match status" value="1"/>
</dbReference>
<keyword evidence="6 8" id="KW-0446">Lipid-binding</keyword>
<keyword evidence="2 8" id="KW-0963">Cytoplasm</keyword>
<keyword evidence="4 8" id="KW-0547">Nucleotide-binding</keyword>
<evidence type="ECO:0000313" key="15">
    <source>
        <dbReference type="EMBL" id="EHM12438.1"/>
    </source>
</evidence>
<evidence type="ECO:0000256" key="9">
    <source>
        <dbReference type="NCBIfam" id="TIGR00362"/>
    </source>
</evidence>
<dbReference type="CDD" id="cd00009">
    <property type="entry name" value="AAA"/>
    <property type="match status" value="1"/>
</dbReference>
<dbReference type="Gene3D" id="3.30.300.180">
    <property type="match status" value="1"/>
</dbReference>
<dbReference type="InterPro" id="IPR010916">
    <property type="entry name" value="TonB_box_CS"/>
</dbReference>
<sequence length="443" mass="49990">MSDQELKDLWENLLALAEPLLPAGTVETWLKSCVPLSYVDDTLTVDAANVFIENTIRNRYLKTLEELMSRAGLGQSICLTVPQEKDSSSGKPEQPQRVAEPKNPSPTGLNPNYKFSSFVVGRSNRLAHAASLAVADNPGSAYSPLFIWGGVGLGKTHLMHAIGHHALAQNPRLRVTYVSSEKFTNELITAIKNNKTAEFRSKYRHMDLLLIDDIQFIAGKESTQEEFFHTFNTLHDNKKQIVLSSDRPPKEISDIEERLVSRFEWGLVTDIQQPDYETRIAILKKKAESRNYPLPDEVAAYLAQNIPSNIRELEGSLNRVIACAELSSEQITVERAVEWLKDMIGSRRRGVITIETIQQIVAEECGFTVEDLVSRKRTNDIALSRQIAMFLCRTHTECSLQQISTAFRKKDHTTVLHAHRKISSLLMENLRVKALVENIEKKL</sequence>
<comment type="similarity">
    <text evidence="1 8 11">Belongs to the DnaA family.</text>
</comment>